<evidence type="ECO:0000313" key="1">
    <source>
        <dbReference type="EnsemblMetazoa" id="GPPI013909-PA"/>
    </source>
</evidence>
<evidence type="ECO:0000313" key="2">
    <source>
        <dbReference type="Proteomes" id="UP000092460"/>
    </source>
</evidence>
<sequence>MPSPLSRIETDTRSNAIRSSIQAINAVSYNSCTTEQIDRKRDIWTLIPCVGGRIARVWSETKMMDAGFVVLADISKLLLKIDCIADRFILNSIPDTGTFCDKEKCTSPVPAGIFFIKTPTSDDVEIIDVLSANLIQSSLVLLTSLQSPALLIIEMLDDIDGIGGSALPKAIAAALATVLCLSSDATPISISKGTSSLISLNSSSGSLLLGKELEGIRSSSKK</sequence>
<dbReference type="VEuPathDB" id="VectorBase:GPPI013909"/>
<protein>
    <submittedName>
        <fullName evidence="1">Uncharacterized protein</fullName>
    </submittedName>
</protein>
<reference evidence="2" key="1">
    <citation type="submission" date="2015-01" db="EMBL/GenBank/DDBJ databases">
        <authorList>
            <person name="Aksoy S."/>
            <person name="Warren W."/>
            <person name="Wilson R.K."/>
        </authorList>
    </citation>
    <scope>NUCLEOTIDE SEQUENCE [LARGE SCALE GENOMIC DNA]</scope>
    <source>
        <strain evidence="2">IAEA</strain>
    </source>
</reference>
<dbReference type="EnsemblMetazoa" id="GPPI013909-RA">
    <property type="protein sequence ID" value="GPPI013909-PA"/>
    <property type="gene ID" value="GPPI013909"/>
</dbReference>
<dbReference type="EMBL" id="JXJN01006329">
    <property type="status" value="NOT_ANNOTATED_CDS"/>
    <property type="molecule type" value="Genomic_DNA"/>
</dbReference>
<organism evidence="1 2">
    <name type="scientific">Glossina palpalis gambiensis</name>
    <dbReference type="NCBI Taxonomy" id="67801"/>
    <lineage>
        <taxon>Eukaryota</taxon>
        <taxon>Metazoa</taxon>
        <taxon>Ecdysozoa</taxon>
        <taxon>Arthropoda</taxon>
        <taxon>Hexapoda</taxon>
        <taxon>Insecta</taxon>
        <taxon>Pterygota</taxon>
        <taxon>Neoptera</taxon>
        <taxon>Endopterygota</taxon>
        <taxon>Diptera</taxon>
        <taxon>Brachycera</taxon>
        <taxon>Muscomorpha</taxon>
        <taxon>Hippoboscoidea</taxon>
        <taxon>Glossinidae</taxon>
        <taxon>Glossina</taxon>
    </lineage>
</organism>
<dbReference type="AlphaFoldDB" id="A0A1B0AZJ5"/>
<dbReference type="EMBL" id="JXJN01006328">
    <property type="status" value="NOT_ANNOTATED_CDS"/>
    <property type="molecule type" value="Genomic_DNA"/>
</dbReference>
<dbReference type="EMBL" id="JXJN01006330">
    <property type="status" value="NOT_ANNOTATED_CDS"/>
    <property type="molecule type" value="Genomic_DNA"/>
</dbReference>
<dbReference type="EMBL" id="JXJN01006331">
    <property type="status" value="NOT_ANNOTATED_CDS"/>
    <property type="molecule type" value="Genomic_DNA"/>
</dbReference>
<proteinExistence type="predicted"/>
<dbReference type="Proteomes" id="UP000092460">
    <property type="component" value="Unassembled WGS sequence"/>
</dbReference>
<name>A0A1B0AZJ5_9MUSC</name>
<keyword evidence="2" id="KW-1185">Reference proteome</keyword>
<accession>A0A1B0AZJ5</accession>
<reference evidence="1" key="2">
    <citation type="submission" date="2020-05" db="UniProtKB">
        <authorList>
            <consortium name="EnsemblMetazoa"/>
        </authorList>
    </citation>
    <scope>IDENTIFICATION</scope>
    <source>
        <strain evidence="1">IAEA</strain>
    </source>
</reference>